<evidence type="ECO:0000313" key="1">
    <source>
        <dbReference type="EMBL" id="GBN37198.1"/>
    </source>
</evidence>
<name>A0A4Y2NCN2_ARAVE</name>
<dbReference type="InterPro" id="IPR036397">
    <property type="entry name" value="RNaseH_sf"/>
</dbReference>
<accession>A0A4Y2NCN2</accession>
<proteinExistence type="predicted"/>
<comment type="caution">
    <text evidence="1">The sequence shown here is derived from an EMBL/GenBank/DDBJ whole genome shotgun (WGS) entry which is preliminary data.</text>
</comment>
<dbReference type="GO" id="GO:0003676">
    <property type="term" value="F:nucleic acid binding"/>
    <property type="evidence" value="ECO:0007669"/>
    <property type="project" value="InterPro"/>
</dbReference>
<dbReference type="Proteomes" id="UP000499080">
    <property type="component" value="Unassembled WGS sequence"/>
</dbReference>
<protein>
    <submittedName>
        <fullName evidence="1">Uncharacterized protein</fullName>
    </submittedName>
</protein>
<gene>
    <name evidence="1" type="ORF">AVEN_216778_1</name>
</gene>
<sequence length="98" mass="10968">MVICEVKRDLLIWEVTGEDSVSSGWVVVMTPCVGKPATPLHCFGGDLSGRHFRSNEEMQPAVKIFIRSLGIDFYQNGFLKSISHYDKCINVGGEYVEK</sequence>
<evidence type="ECO:0000313" key="2">
    <source>
        <dbReference type="Proteomes" id="UP000499080"/>
    </source>
</evidence>
<dbReference type="EMBL" id="BGPR01008975">
    <property type="protein sequence ID" value="GBN37198.1"/>
    <property type="molecule type" value="Genomic_DNA"/>
</dbReference>
<dbReference type="OrthoDB" id="616263at2759"/>
<organism evidence="1 2">
    <name type="scientific">Araneus ventricosus</name>
    <name type="common">Orbweaver spider</name>
    <name type="synonym">Epeira ventricosa</name>
    <dbReference type="NCBI Taxonomy" id="182803"/>
    <lineage>
        <taxon>Eukaryota</taxon>
        <taxon>Metazoa</taxon>
        <taxon>Ecdysozoa</taxon>
        <taxon>Arthropoda</taxon>
        <taxon>Chelicerata</taxon>
        <taxon>Arachnida</taxon>
        <taxon>Araneae</taxon>
        <taxon>Araneomorphae</taxon>
        <taxon>Entelegynae</taxon>
        <taxon>Araneoidea</taxon>
        <taxon>Araneidae</taxon>
        <taxon>Araneus</taxon>
    </lineage>
</organism>
<reference evidence="1 2" key="1">
    <citation type="journal article" date="2019" name="Sci. Rep.">
        <title>Orb-weaving spider Araneus ventricosus genome elucidates the spidroin gene catalogue.</title>
        <authorList>
            <person name="Kono N."/>
            <person name="Nakamura H."/>
            <person name="Ohtoshi R."/>
            <person name="Moran D.A.P."/>
            <person name="Shinohara A."/>
            <person name="Yoshida Y."/>
            <person name="Fujiwara M."/>
            <person name="Mori M."/>
            <person name="Tomita M."/>
            <person name="Arakawa K."/>
        </authorList>
    </citation>
    <scope>NUCLEOTIDE SEQUENCE [LARGE SCALE GENOMIC DNA]</scope>
</reference>
<dbReference type="AlphaFoldDB" id="A0A4Y2NCN2"/>
<dbReference type="Gene3D" id="3.30.420.10">
    <property type="entry name" value="Ribonuclease H-like superfamily/Ribonuclease H"/>
    <property type="match status" value="1"/>
</dbReference>
<keyword evidence="2" id="KW-1185">Reference proteome</keyword>